<comment type="caution">
    <text evidence="1">The sequence shown here is derived from an EMBL/GenBank/DDBJ whole genome shotgun (WGS) entry which is preliminary data.</text>
</comment>
<sequence>MAIATYTDLQTSIENFLARTDLTAQIPDFIQLAEARMSRELETRSQEKRATASTVAGNEYIALPTDLREVREVKLNTSPLTVLAYKSPTGIDEDHPTAGQSKPLSYTIIGDEIRLRPVPDAVYTVEIIYVGEITPLSATNATNTILSRHPDAYLSGALVEAYTYLMDESRAQLYDQKFSRAIAEIQKDSERAHYGTGSLQIQSIYQRQNSGV</sequence>
<dbReference type="EMBL" id="DNAN01000605">
    <property type="protein sequence ID" value="HAW77467.1"/>
    <property type="molecule type" value="Genomic_DNA"/>
</dbReference>
<dbReference type="InterPro" id="IPR056209">
    <property type="entry name" value="SU10_adaptor"/>
</dbReference>
<accession>A0A350P850</accession>
<proteinExistence type="predicted"/>
<gene>
    <name evidence="1" type="ORF">DCW74_17245</name>
</gene>
<reference evidence="1 2" key="1">
    <citation type="journal article" date="2018" name="Nat. Biotechnol.">
        <title>A standardized bacterial taxonomy based on genome phylogeny substantially revises the tree of life.</title>
        <authorList>
            <person name="Parks D.H."/>
            <person name="Chuvochina M."/>
            <person name="Waite D.W."/>
            <person name="Rinke C."/>
            <person name="Skarshewski A."/>
            <person name="Chaumeil P.A."/>
            <person name="Hugenholtz P."/>
        </authorList>
    </citation>
    <scope>NUCLEOTIDE SEQUENCE [LARGE SCALE GENOMIC DNA]</scope>
    <source>
        <strain evidence="1">UBA11978</strain>
    </source>
</reference>
<protein>
    <submittedName>
        <fullName evidence="1">Uncharacterized protein</fullName>
    </submittedName>
</protein>
<name>A0A350P850_9ALTE</name>
<dbReference type="Pfam" id="PF24175">
    <property type="entry name" value="SU10_adaptor"/>
    <property type="match status" value="1"/>
</dbReference>
<evidence type="ECO:0000313" key="2">
    <source>
        <dbReference type="Proteomes" id="UP000263517"/>
    </source>
</evidence>
<dbReference type="AlphaFoldDB" id="A0A350P850"/>
<organism evidence="1 2">
    <name type="scientific">Alteromonas australica</name>
    <dbReference type="NCBI Taxonomy" id="589873"/>
    <lineage>
        <taxon>Bacteria</taxon>
        <taxon>Pseudomonadati</taxon>
        <taxon>Pseudomonadota</taxon>
        <taxon>Gammaproteobacteria</taxon>
        <taxon>Alteromonadales</taxon>
        <taxon>Alteromonadaceae</taxon>
        <taxon>Alteromonas/Salinimonas group</taxon>
        <taxon>Alteromonas</taxon>
    </lineage>
</organism>
<dbReference type="Proteomes" id="UP000263517">
    <property type="component" value="Unassembled WGS sequence"/>
</dbReference>
<evidence type="ECO:0000313" key="1">
    <source>
        <dbReference type="EMBL" id="HAW77467.1"/>
    </source>
</evidence>